<dbReference type="Proteomes" id="UP000266841">
    <property type="component" value="Unassembled WGS sequence"/>
</dbReference>
<dbReference type="eggNOG" id="ENOG502S3S4">
    <property type="taxonomic scope" value="Eukaryota"/>
</dbReference>
<sequence length="193" mass="21062">MRRAPRHPPSTLHALPLPFGDKAEPQLPKDVKDAISKCRGAVQKALEDRLSRMDIEMPVGANFGVEKNRKGKGKLSSLTSGGDDDNEGLTMEKLERSNRELARLFVEMFQPLGGDHITCVFNNENLADVARKQWANDLSAECSVSAIDRKRRKSGGIGKKGKKKKAKGFAAVMADAVEDDGSSGPFKLRDGTE</sequence>
<evidence type="ECO:0000313" key="4">
    <source>
        <dbReference type="Proteomes" id="UP000266841"/>
    </source>
</evidence>
<feature type="non-terminal residue" evidence="3">
    <location>
        <position position="193"/>
    </location>
</feature>
<comment type="caution">
    <text evidence="3">The sequence shown here is derived from an EMBL/GenBank/DDBJ whole genome shotgun (WGS) entry which is preliminary data.</text>
</comment>
<dbReference type="PANTHER" id="PTHR35509:SF1">
    <property type="entry name" value="DOMAIN PROTEIN, PUTATIVE (DUF1995)-RELATED"/>
    <property type="match status" value="1"/>
</dbReference>
<protein>
    <recommendedName>
        <fullName evidence="2">DUF1995 domain-containing protein</fullName>
    </recommendedName>
</protein>
<dbReference type="InterPro" id="IPR018962">
    <property type="entry name" value="DUF1995"/>
</dbReference>
<evidence type="ECO:0000313" key="3">
    <source>
        <dbReference type="EMBL" id="EJK48597.1"/>
    </source>
</evidence>
<evidence type="ECO:0000256" key="1">
    <source>
        <dbReference type="SAM" id="MobiDB-lite"/>
    </source>
</evidence>
<feature type="domain" description="DUF1995" evidence="2">
    <location>
        <begin position="28"/>
        <end position="135"/>
    </location>
</feature>
<gene>
    <name evidence="3" type="ORF">THAOC_32591</name>
</gene>
<dbReference type="OrthoDB" id="427467at2759"/>
<dbReference type="Pfam" id="PF09353">
    <property type="entry name" value="DUF1995"/>
    <property type="match status" value="1"/>
</dbReference>
<evidence type="ECO:0000259" key="2">
    <source>
        <dbReference type="Pfam" id="PF09353"/>
    </source>
</evidence>
<feature type="region of interest" description="Disordered" evidence="1">
    <location>
        <begin position="1"/>
        <end position="26"/>
    </location>
</feature>
<dbReference type="AlphaFoldDB" id="K0RPE2"/>
<dbReference type="PANTHER" id="PTHR35509">
    <property type="entry name" value="DOMAIN PROTEIN, PUTATIVE (DUF1995)-RELATED"/>
    <property type="match status" value="1"/>
</dbReference>
<name>K0RPE2_THAOC</name>
<reference evidence="3 4" key="1">
    <citation type="journal article" date="2012" name="Genome Biol.">
        <title>Genome and low-iron response of an oceanic diatom adapted to chronic iron limitation.</title>
        <authorList>
            <person name="Lommer M."/>
            <person name="Specht M."/>
            <person name="Roy A.S."/>
            <person name="Kraemer L."/>
            <person name="Andreson R."/>
            <person name="Gutowska M.A."/>
            <person name="Wolf J."/>
            <person name="Bergner S.V."/>
            <person name="Schilhabel M.B."/>
            <person name="Klostermeier U.C."/>
            <person name="Beiko R.G."/>
            <person name="Rosenstiel P."/>
            <person name="Hippler M."/>
            <person name="Laroche J."/>
        </authorList>
    </citation>
    <scope>NUCLEOTIDE SEQUENCE [LARGE SCALE GENOMIC DNA]</scope>
    <source>
        <strain evidence="3 4">CCMP1005</strain>
    </source>
</reference>
<accession>K0RPE2</accession>
<dbReference type="EMBL" id="AGNL01045651">
    <property type="protein sequence ID" value="EJK48597.1"/>
    <property type="molecule type" value="Genomic_DNA"/>
</dbReference>
<proteinExistence type="predicted"/>
<keyword evidence="4" id="KW-1185">Reference proteome</keyword>
<organism evidence="3 4">
    <name type="scientific">Thalassiosira oceanica</name>
    <name type="common">Marine diatom</name>
    <dbReference type="NCBI Taxonomy" id="159749"/>
    <lineage>
        <taxon>Eukaryota</taxon>
        <taxon>Sar</taxon>
        <taxon>Stramenopiles</taxon>
        <taxon>Ochrophyta</taxon>
        <taxon>Bacillariophyta</taxon>
        <taxon>Coscinodiscophyceae</taxon>
        <taxon>Thalassiosirophycidae</taxon>
        <taxon>Thalassiosirales</taxon>
        <taxon>Thalassiosiraceae</taxon>
        <taxon>Thalassiosira</taxon>
    </lineage>
</organism>
<feature type="region of interest" description="Disordered" evidence="1">
    <location>
        <begin position="67"/>
        <end position="89"/>
    </location>
</feature>
<dbReference type="InterPro" id="IPR053021">
    <property type="entry name" value="Chloroplast_ADK"/>
</dbReference>